<name>T2IM61_CROWT</name>
<protein>
    <submittedName>
        <fullName evidence="1">Uncharacterized protein</fullName>
    </submittedName>
</protein>
<evidence type="ECO:0000313" key="2">
    <source>
        <dbReference type="Proteomes" id="UP000017981"/>
    </source>
</evidence>
<comment type="caution">
    <text evidence="1">The sequence shown here is derived from an EMBL/GenBank/DDBJ whole genome shotgun (WGS) entry which is preliminary data.</text>
</comment>
<reference evidence="1 2" key="1">
    <citation type="submission" date="2013-01" db="EMBL/GenBank/DDBJ databases">
        <authorList>
            <person name="Bench S."/>
        </authorList>
    </citation>
    <scope>NUCLEOTIDE SEQUENCE [LARGE SCALE GENOMIC DNA]</scope>
    <source>
        <strain evidence="1 2">WH 0005</strain>
    </source>
</reference>
<sequence length="54" mass="6503">MFTKLHQVIRSFLVGHNNESFSQENRNIPVNFSDNFSRQWQKTFVIVFTLYCSF</sequence>
<gene>
    <name evidence="1" type="ORF">CWATWH0005_539</name>
</gene>
<proteinExistence type="predicted"/>
<evidence type="ECO:0000313" key="1">
    <source>
        <dbReference type="EMBL" id="CCQ54133.1"/>
    </source>
</evidence>
<dbReference type="EMBL" id="CAQL01000093">
    <property type="protein sequence ID" value="CCQ54133.1"/>
    <property type="molecule type" value="Genomic_DNA"/>
</dbReference>
<organism evidence="1 2">
    <name type="scientific">Crocosphaera watsonii WH 0005</name>
    <dbReference type="NCBI Taxonomy" id="423472"/>
    <lineage>
        <taxon>Bacteria</taxon>
        <taxon>Bacillati</taxon>
        <taxon>Cyanobacteriota</taxon>
        <taxon>Cyanophyceae</taxon>
        <taxon>Oscillatoriophycideae</taxon>
        <taxon>Chroococcales</taxon>
        <taxon>Aphanothecaceae</taxon>
        <taxon>Crocosphaera</taxon>
    </lineage>
</organism>
<accession>T2IM61</accession>
<dbReference type="RefSeq" id="WP_021832323.1">
    <property type="nucleotide sequence ID" value="NZ_CAQL01000093.1"/>
</dbReference>
<dbReference type="Proteomes" id="UP000017981">
    <property type="component" value="Unassembled WGS sequence"/>
</dbReference>
<reference evidence="1 2" key="2">
    <citation type="submission" date="2013-09" db="EMBL/GenBank/DDBJ databases">
        <title>Whole genome comparison of six Crocosphaera watsonii strains with differing phenotypes.</title>
        <authorList>
            <person name="Bench S.R."/>
            <person name="Heller P."/>
            <person name="Frank I."/>
            <person name="Arciniega M."/>
            <person name="Shilova I.N."/>
            <person name="Zehr J.P."/>
        </authorList>
    </citation>
    <scope>NUCLEOTIDE SEQUENCE [LARGE SCALE GENOMIC DNA]</scope>
    <source>
        <strain evidence="1 2">WH 0005</strain>
    </source>
</reference>
<dbReference type="AlphaFoldDB" id="T2IM61"/>